<name>A0A1U7JFK2_9HYPH</name>
<dbReference type="InterPro" id="IPR001851">
    <property type="entry name" value="ABC_transp_permease"/>
</dbReference>
<dbReference type="AlphaFoldDB" id="A0A1U7JFK2"/>
<evidence type="ECO:0000313" key="7">
    <source>
        <dbReference type="EMBL" id="OKL43421.1"/>
    </source>
</evidence>
<dbReference type="PANTHER" id="PTHR47089:SF1">
    <property type="entry name" value="GUANOSINE ABC TRANSPORTER PERMEASE PROTEIN NUPP"/>
    <property type="match status" value="1"/>
</dbReference>
<reference evidence="7 8" key="1">
    <citation type="submission" date="2016-03" db="EMBL/GenBank/DDBJ databases">
        <title>Genome sequence of Nesiotobacter sp. nov., a moderately halophilic alphaproteobacterium isolated from the Yellow Sea, China.</title>
        <authorList>
            <person name="Zhang G."/>
            <person name="Zhang R."/>
        </authorList>
    </citation>
    <scope>NUCLEOTIDE SEQUENCE [LARGE SCALE GENOMIC DNA]</scope>
    <source>
        <strain evidence="7 8">WB1-6</strain>
    </source>
</reference>
<dbReference type="RefSeq" id="WP_028481037.1">
    <property type="nucleotide sequence ID" value="NZ_LVVZ01000019.1"/>
</dbReference>
<evidence type="ECO:0000313" key="8">
    <source>
        <dbReference type="Proteomes" id="UP000185783"/>
    </source>
</evidence>
<feature type="transmembrane region" description="Helical" evidence="6">
    <location>
        <begin position="268"/>
        <end position="290"/>
    </location>
</feature>
<keyword evidence="5 6" id="KW-0472">Membrane</keyword>
<proteinExistence type="predicted"/>
<dbReference type="CDD" id="cd06580">
    <property type="entry name" value="TM_PBP1_transp_TpRbsC_like"/>
    <property type="match status" value="1"/>
</dbReference>
<protein>
    <submittedName>
        <fullName evidence="7">Sugar ABC transporter permease</fullName>
    </submittedName>
</protein>
<feature type="transmembrane region" description="Helical" evidence="6">
    <location>
        <begin position="324"/>
        <end position="345"/>
    </location>
</feature>
<comment type="subcellular location">
    <subcellularLocation>
        <location evidence="1">Cell membrane</location>
        <topology evidence="1">Multi-pass membrane protein</topology>
    </subcellularLocation>
</comment>
<keyword evidence="2" id="KW-1003">Cell membrane</keyword>
<evidence type="ECO:0000256" key="3">
    <source>
        <dbReference type="ARBA" id="ARBA00022692"/>
    </source>
</evidence>
<gene>
    <name evidence="7" type="ORF">A3843_12240</name>
</gene>
<dbReference type="EMBL" id="LVVZ01000019">
    <property type="protein sequence ID" value="OKL43421.1"/>
    <property type="molecule type" value="Genomic_DNA"/>
</dbReference>
<evidence type="ECO:0000256" key="2">
    <source>
        <dbReference type="ARBA" id="ARBA00022475"/>
    </source>
</evidence>
<evidence type="ECO:0000256" key="6">
    <source>
        <dbReference type="SAM" id="Phobius"/>
    </source>
</evidence>
<evidence type="ECO:0000256" key="5">
    <source>
        <dbReference type="ARBA" id="ARBA00023136"/>
    </source>
</evidence>
<feature type="transmembrane region" description="Helical" evidence="6">
    <location>
        <begin position="21"/>
        <end position="43"/>
    </location>
</feature>
<feature type="transmembrane region" description="Helical" evidence="6">
    <location>
        <begin position="147"/>
        <end position="165"/>
    </location>
</feature>
<dbReference type="PANTHER" id="PTHR47089">
    <property type="entry name" value="ABC TRANSPORTER, PERMEASE PROTEIN"/>
    <property type="match status" value="1"/>
</dbReference>
<keyword evidence="3 6" id="KW-0812">Transmembrane</keyword>
<dbReference type="Pfam" id="PF02653">
    <property type="entry name" value="BPD_transp_2"/>
    <property type="match status" value="1"/>
</dbReference>
<dbReference type="STRING" id="197461.A3843_12240"/>
<comment type="caution">
    <text evidence="7">The sequence shown here is derived from an EMBL/GenBank/DDBJ whole genome shotgun (WGS) entry which is preliminary data.</text>
</comment>
<feature type="transmembrane region" description="Helical" evidence="6">
    <location>
        <begin position="94"/>
        <end position="111"/>
    </location>
</feature>
<evidence type="ECO:0000256" key="4">
    <source>
        <dbReference type="ARBA" id="ARBA00022989"/>
    </source>
</evidence>
<feature type="transmembrane region" description="Helical" evidence="6">
    <location>
        <begin position="117"/>
        <end position="138"/>
    </location>
</feature>
<feature type="transmembrane region" description="Helical" evidence="6">
    <location>
        <begin position="197"/>
        <end position="215"/>
    </location>
</feature>
<keyword evidence="4 6" id="KW-1133">Transmembrane helix</keyword>
<feature type="transmembrane region" description="Helical" evidence="6">
    <location>
        <begin position="244"/>
        <end position="262"/>
    </location>
</feature>
<accession>A0A1U7JFK2</accession>
<dbReference type="GO" id="GO:0005886">
    <property type="term" value="C:plasma membrane"/>
    <property type="evidence" value="ECO:0007669"/>
    <property type="project" value="UniProtKB-SubCell"/>
</dbReference>
<feature type="transmembrane region" description="Helical" evidence="6">
    <location>
        <begin position="63"/>
        <end position="82"/>
    </location>
</feature>
<dbReference type="Proteomes" id="UP000185783">
    <property type="component" value="Unassembled WGS sequence"/>
</dbReference>
<feature type="transmembrane region" description="Helical" evidence="6">
    <location>
        <begin position="297"/>
        <end position="318"/>
    </location>
</feature>
<dbReference type="GO" id="GO:0022857">
    <property type="term" value="F:transmembrane transporter activity"/>
    <property type="evidence" value="ECO:0007669"/>
    <property type="project" value="InterPro"/>
</dbReference>
<dbReference type="OrthoDB" id="9809785at2"/>
<organism evidence="7 8">
    <name type="scientific">Pseudovibrio exalbescens</name>
    <dbReference type="NCBI Taxonomy" id="197461"/>
    <lineage>
        <taxon>Bacteria</taxon>
        <taxon>Pseudomonadati</taxon>
        <taxon>Pseudomonadota</taxon>
        <taxon>Alphaproteobacteria</taxon>
        <taxon>Hyphomicrobiales</taxon>
        <taxon>Stappiaceae</taxon>
        <taxon>Pseudovibrio</taxon>
    </lineage>
</organism>
<keyword evidence="8" id="KW-1185">Reference proteome</keyword>
<sequence>MRLELEKRSEHSALMTILSPVLALVLTLIAGGILFAAMGYNPGEALYAFFLEPLTNQWSIEELLVKAGPLILIAVGLSVCFLSNNWNIGAEGQFTIGALTGSIIPILFHEYTGPMAMPLMVLMGALGGMAWASVPAFLKTRFGTNEILTSLMLVYIAQYLLDYLVRGPWRDPDGFNFPESRLFDDAHTLMTLGDGRLHLGIVFALVAVLAVWFMLSQTLKGFEIKVMGETPRAGRFAGFSHRGIVWFGFLISGACAGIAGMAEVSGSIGQLTPVISPGYGFTAIIVAFLGRLNPIGIVFAGLLLALSYIGGESAQVSIGLTDKITRVFQGMLLFFVLGCDTLILYRIRLIKTARKAGGAHGRA</sequence>
<evidence type="ECO:0000256" key="1">
    <source>
        <dbReference type="ARBA" id="ARBA00004651"/>
    </source>
</evidence>